<dbReference type="Gene3D" id="2.60.120.10">
    <property type="entry name" value="Jelly Rolls"/>
    <property type="match status" value="1"/>
</dbReference>
<keyword evidence="2" id="KW-1185">Reference proteome</keyword>
<dbReference type="Proteomes" id="UP000443843">
    <property type="component" value="Unassembled WGS sequence"/>
</dbReference>
<organism evidence="1 2">
    <name type="scientific">Pseudooceanicola pacificus</name>
    <dbReference type="NCBI Taxonomy" id="2676438"/>
    <lineage>
        <taxon>Bacteria</taxon>
        <taxon>Pseudomonadati</taxon>
        <taxon>Pseudomonadota</taxon>
        <taxon>Alphaproteobacteria</taxon>
        <taxon>Rhodobacterales</taxon>
        <taxon>Paracoccaceae</taxon>
        <taxon>Pseudooceanicola</taxon>
    </lineage>
</organism>
<gene>
    <name evidence="1" type="ORF">GLS40_11710</name>
</gene>
<sequence length="301" mass="32471">MYAKGDPRATLNTAAAPASAATSYKGASYARFYAEAPQHEEASGRTWYARGQNLVIAYSEAEAGMVLEAETVDEYAVLVPFAGTSATIEAAGGSETLNGPAIAFVPAGPSRIEVTSGGVVVRMITTLNEAVVALCSNASAYDTPDPNVAPFQPWPAPEGPPRIRAYDADVPDEPGRFGRLFRGQNVMINFFKDSPPRDTSRMSPHHHDDFEQYSLCLKGSYIHYLRWPWTTDLSAWREDDAEECKAPSVAVITPPAIHTSRSMDPGGNLLVDIFGPPRADFSAKPGWVLNAADYPMPDTAD</sequence>
<dbReference type="SUPFAM" id="SSF51182">
    <property type="entry name" value="RmlC-like cupins"/>
    <property type="match status" value="1"/>
</dbReference>
<proteinExistence type="predicted"/>
<dbReference type="InterPro" id="IPR011051">
    <property type="entry name" value="RmlC_Cupin_sf"/>
</dbReference>
<dbReference type="EMBL" id="WNXQ01000006">
    <property type="protein sequence ID" value="MWB78695.1"/>
    <property type="molecule type" value="Genomic_DNA"/>
</dbReference>
<comment type="caution">
    <text evidence="1">The sequence shown here is derived from an EMBL/GenBank/DDBJ whole genome shotgun (WGS) entry which is preliminary data.</text>
</comment>
<evidence type="ECO:0000313" key="1">
    <source>
        <dbReference type="EMBL" id="MWB78695.1"/>
    </source>
</evidence>
<name>A0A844W6K0_9RHOB</name>
<protein>
    <recommendedName>
        <fullName evidence="3">5-deoxy-glucuronate isomerase</fullName>
    </recommendedName>
</protein>
<evidence type="ECO:0008006" key="3">
    <source>
        <dbReference type="Google" id="ProtNLM"/>
    </source>
</evidence>
<evidence type="ECO:0000313" key="2">
    <source>
        <dbReference type="Proteomes" id="UP000443843"/>
    </source>
</evidence>
<dbReference type="InterPro" id="IPR014710">
    <property type="entry name" value="RmlC-like_jellyroll"/>
</dbReference>
<reference evidence="1 2" key="1">
    <citation type="submission" date="2019-11" db="EMBL/GenBank/DDBJ databases">
        <title>Pseudooceanicola pacifica sp. nov., isolated from deep-sea sediment of the Pacific Ocean.</title>
        <authorList>
            <person name="Lyu L."/>
        </authorList>
    </citation>
    <scope>NUCLEOTIDE SEQUENCE [LARGE SCALE GENOMIC DNA]</scope>
    <source>
        <strain evidence="1 2">216_PA32_1</strain>
    </source>
</reference>
<accession>A0A844W6K0</accession>
<dbReference type="RefSeq" id="WP_160382913.1">
    <property type="nucleotide sequence ID" value="NZ_WNXQ01000006.1"/>
</dbReference>
<dbReference type="AlphaFoldDB" id="A0A844W6K0"/>